<dbReference type="AlphaFoldDB" id="A0A804PKW3"/>
<reference evidence="3" key="1">
    <citation type="journal article" date="2009" name="Science">
        <title>The B73 maize genome: complexity, diversity, and dynamics.</title>
        <authorList>
            <person name="Schnable P.S."/>
            <person name="Ware D."/>
            <person name="Fulton R.S."/>
            <person name="Stein J.C."/>
            <person name="Wei F."/>
            <person name="Pasternak S."/>
            <person name="Liang C."/>
            <person name="Zhang J."/>
            <person name="Fulton L."/>
            <person name="Graves T.A."/>
            <person name="Minx P."/>
            <person name="Reily A.D."/>
            <person name="Courtney L."/>
            <person name="Kruchowski S.S."/>
            <person name="Tomlinson C."/>
            <person name="Strong C."/>
            <person name="Delehaunty K."/>
            <person name="Fronick C."/>
            <person name="Courtney B."/>
            <person name="Rock S.M."/>
            <person name="Belter E."/>
            <person name="Du F."/>
            <person name="Kim K."/>
            <person name="Abbott R.M."/>
            <person name="Cotton M."/>
            <person name="Levy A."/>
            <person name="Marchetto P."/>
            <person name="Ochoa K."/>
            <person name="Jackson S.M."/>
            <person name="Gillam B."/>
            <person name="Chen W."/>
            <person name="Yan L."/>
            <person name="Higginbotham J."/>
            <person name="Cardenas M."/>
            <person name="Waligorski J."/>
            <person name="Applebaum E."/>
            <person name="Phelps L."/>
            <person name="Falcone J."/>
            <person name="Kanchi K."/>
            <person name="Thane T."/>
            <person name="Scimone A."/>
            <person name="Thane N."/>
            <person name="Henke J."/>
            <person name="Wang T."/>
            <person name="Ruppert J."/>
            <person name="Shah N."/>
            <person name="Rotter K."/>
            <person name="Hodges J."/>
            <person name="Ingenthron E."/>
            <person name="Cordes M."/>
            <person name="Kohlberg S."/>
            <person name="Sgro J."/>
            <person name="Delgado B."/>
            <person name="Mead K."/>
            <person name="Chinwalla A."/>
            <person name="Leonard S."/>
            <person name="Crouse K."/>
            <person name="Collura K."/>
            <person name="Kudrna D."/>
            <person name="Currie J."/>
            <person name="He R."/>
            <person name="Angelova A."/>
            <person name="Rajasekar S."/>
            <person name="Mueller T."/>
            <person name="Lomeli R."/>
            <person name="Scara G."/>
            <person name="Ko A."/>
            <person name="Delaney K."/>
            <person name="Wissotski M."/>
            <person name="Lopez G."/>
            <person name="Campos D."/>
            <person name="Braidotti M."/>
            <person name="Ashley E."/>
            <person name="Golser W."/>
            <person name="Kim H."/>
            <person name="Lee S."/>
            <person name="Lin J."/>
            <person name="Dujmic Z."/>
            <person name="Kim W."/>
            <person name="Talag J."/>
            <person name="Zuccolo A."/>
            <person name="Fan C."/>
            <person name="Sebastian A."/>
            <person name="Kramer M."/>
            <person name="Spiegel L."/>
            <person name="Nascimento L."/>
            <person name="Zutavern T."/>
            <person name="Miller B."/>
            <person name="Ambroise C."/>
            <person name="Muller S."/>
            <person name="Spooner W."/>
            <person name="Narechania A."/>
            <person name="Ren L."/>
            <person name="Wei S."/>
            <person name="Kumari S."/>
            <person name="Faga B."/>
            <person name="Levy M.J."/>
            <person name="McMahan L."/>
            <person name="Van Buren P."/>
            <person name="Vaughn M.W."/>
            <person name="Ying K."/>
            <person name="Yeh C.-T."/>
            <person name="Emrich S.J."/>
            <person name="Jia Y."/>
            <person name="Kalyanaraman A."/>
            <person name="Hsia A.-P."/>
            <person name="Barbazuk W.B."/>
            <person name="Baucom R.S."/>
            <person name="Brutnell T.P."/>
            <person name="Carpita N.C."/>
            <person name="Chaparro C."/>
            <person name="Chia J.-M."/>
            <person name="Deragon J.-M."/>
            <person name="Estill J.C."/>
            <person name="Fu Y."/>
            <person name="Jeddeloh J.A."/>
            <person name="Han Y."/>
            <person name="Lee H."/>
            <person name="Li P."/>
            <person name="Lisch D.R."/>
            <person name="Liu S."/>
            <person name="Liu Z."/>
            <person name="Nagel D.H."/>
            <person name="McCann M.C."/>
            <person name="SanMiguel P."/>
            <person name="Myers A.M."/>
            <person name="Nettleton D."/>
            <person name="Nguyen J."/>
            <person name="Penning B.W."/>
            <person name="Ponnala L."/>
            <person name="Schneider K.L."/>
            <person name="Schwartz D.C."/>
            <person name="Sharma A."/>
            <person name="Soderlund C."/>
            <person name="Springer N.M."/>
            <person name="Sun Q."/>
            <person name="Wang H."/>
            <person name="Waterman M."/>
            <person name="Westerman R."/>
            <person name="Wolfgruber T.K."/>
            <person name="Yang L."/>
            <person name="Yu Y."/>
            <person name="Zhang L."/>
            <person name="Zhou S."/>
            <person name="Zhu Q."/>
            <person name="Bennetzen J.L."/>
            <person name="Dawe R.K."/>
            <person name="Jiang J."/>
            <person name="Jiang N."/>
            <person name="Presting G.G."/>
            <person name="Wessler S.R."/>
            <person name="Aluru S."/>
            <person name="Martienssen R.A."/>
            <person name="Clifton S.W."/>
            <person name="McCombie W.R."/>
            <person name="Wing R.A."/>
            <person name="Wilson R.K."/>
        </authorList>
    </citation>
    <scope>NUCLEOTIDE SEQUENCE [LARGE SCALE GENOMIC DNA]</scope>
    <source>
        <strain evidence="3">cv. B73</strain>
    </source>
</reference>
<evidence type="ECO:0000313" key="3">
    <source>
        <dbReference type="Proteomes" id="UP000007305"/>
    </source>
</evidence>
<dbReference type="Gramene" id="Zm00001eb245970_T001">
    <property type="protein sequence ID" value="Zm00001eb245970_P001"/>
    <property type="gene ID" value="Zm00001eb245970"/>
</dbReference>
<evidence type="ECO:0000256" key="1">
    <source>
        <dbReference type="SAM" id="MobiDB-lite"/>
    </source>
</evidence>
<feature type="compositionally biased region" description="Low complexity" evidence="1">
    <location>
        <begin position="70"/>
        <end position="84"/>
    </location>
</feature>
<dbReference type="EnsemblPlants" id="Zm00001eb245970_T001">
    <property type="protein sequence ID" value="Zm00001eb245970_P001"/>
    <property type="gene ID" value="Zm00001eb245970"/>
</dbReference>
<keyword evidence="3" id="KW-1185">Reference proteome</keyword>
<reference evidence="2" key="3">
    <citation type="submission" date="2021-05" db="UniProtKB">
        <authorList>
            <consortium name="EnsemblPlants"/>
        </authorList>
    </citation>
    <scope>IDENTIFICATION</scope>
    <source>
        <strain evidence="2">cv. B73</strain>
    </source>
</reference>
<feature type="region of interest" description="Disordered" evidence="1">
    <location>
        <begin position="34"/>
        <end position="115"/>
    </location>
</feature>
<proteinExistence type="predicted"/>
<dbReference type="FunCoup" id="A0A804PKW3">
    <property type="interactions" value="13"/>
</dbReference>
<sequence length="431" mass="45782">MSSLSAVMPSARSQSRACTSVAVMSVTIRRPQLRPAQILRPAPNGMSSKSLPLTSTPACEPPGRKRAGRNSRGSGHASGSRAIAHTFTSSVVPAGMRNPSTSHSSAATRGSDSGVDGCRRNVSLITAVRYVRRGRSDSETRRSRPTTASSSCWAFLSTSGCRISSASAHSTVLDVVSVPAVKRFCCHDMATESISVHVRKQDPKLQLPSTTGRGQLQFAIKVQYKACPRHCRQSLRSYGKGKLTRRSALMSVSLNLVSSPSASGCCSRILASSTLSRSLPSSAAFLSLMIPFIMSSYLRCSRFILPTTPCGSSHASAGTKSPTLKTPASCISSTTISLNSLAPSPPSTANTRRPTVARASVLVAQTLATWPSATAARPRSPCRASSLTMSATSPSLTPRRSSRALAEKRWSAHSFRSARHREPYGANTRSW</sequence>
<protein>
    <submittedName>
        <fullName evidence="2">Uncharacterized protein</fullName>
    </submittedName>
</protein>
<feature type="compositionally biased region" description="Polar residues" evidence="1">
    <location>
        <begin position="98"/>
        <end position="111"/>
    </location>
</feature>
<dbReference type="Proteomes" id="UP000007305">
    <property type="component" value="Chromosome 5"/>
</dbReference>
<name>A0A804PKW3_MAIZE</name>
<reference evidence="2" key="2">
    <citation type="submission" date="2019-07" db="EMBL/GenBank/DDBJ databases">
        <authorList>
            <person name="Seetharam A."/>
            <person name="Woodhouse M."/>
            <person name="Cannon E."/>
        </authorList>
    </citation>
    <scope>NUCLEOTIDE SEQUENCE [LARGE SCALE GENOMIC DNA]</scope>
    <source>
        <strain evidence="2">cv. B73</strain>
    </source>
</reference>
<feature type="compositionally biased region" description="Low complexity" evidence="1">
    <location>
        <begin position="390"/>
        <end position="399"/>
    </location>
</feature>
<feature type="region of interest" description="Disordered" evidence="1">
    <location>
        <begin position="374"/>
        <end position="414"/>
    </location>
</feature>
<evidence type="ECO:0000313" key="2">
    <source>
        <dbReference type="EnsemblPlants" id="Zm00001eb245970_P001"/>
    </source>
</evidence>
<accession>A0A804PKW3</accession>
<organism evidence="2 3">
    <name type="scientific">Zea mays</name>
    <name type="common">Maize</name>
    <dbReference type="NCBI Taxonomy" id="4577"/>
    <lineage>
        <taxon>Eukaryota</taxon>
        <taxon>Viridiplantae</taxon>
        <taxon>Streptophyta</taxon>
        <taxon>Embryophyta</taxon>
        <taxon>Tracheophyta</taxon>
        <taxon>Spermatophyta</taxon>
        <taxon>Magnoliopsida</taxon>
        <taxon>Liliopsida</taxon>
        <taxon>Poales</taxon>
        <taxon>Poaceae</taxon>
        <taxon>PACMAD clade</taxon>
        <taxon>Panicoideae</taxon>
        <taxon>Andropogonodae</taxon>
        <taxon>Andropogoneae</taxon>
        <taxon>Tripsacinae</taxon>
        <taxon>Zea</taxon>
    </lineage>
</organism>
<dbReference type="InParanoid" id="A0A804PKW3"/>
<feature type="compositionally biased region" description="Polar residues" evidence="1">
    <location>
        <begin position="45"/>
        <end position="57"/>
    </location>
</feature>